<gene>
    <name evidence="3" type="ORF">BN938_2531</name>
</gene>
<evidence type="ECO:0000313" key="4">
    <source>
        <dbReference type="Proteomes" id="UP000027616"/>
    </source>
</evidence>
<reference evidence="3 4" key="1">
    <citation type="journal article" date="2015" name="Genome Announc.">
        <title>Complete Genome Sequence of the Novel Leech Symbiont Mucinivorans hirudinis M3T.</title>
        <authorList>
            <person name="Nelson M.C."/>
            <person name="Bomar L."/>
            <person name="Graf J."/>
        </authorList>
    </citation>
    <scope>NUCLEOTIDE SEQUENCE [LARGE SCALE GENOMIC DNA]</scope>
    <source>
        <strain evidence="4">M3</strain>
    </source>
</reference>
<protein>
    <submittedName>
        <fullName evidence="3">Mobilization protein BmgA</fullName>
    </submittedName>
</protein>
<dbReference type="InterPro" id="IPR005094">
    <property type="entry name" value="Endonuclease_MobA/VirD2"/>
</dbReference>
<dbReference type="EMBL" id="HG934468">
    <property type="protein sequence ID" value="CDN32601.1"/>
    <property type="molecule type" value="Genomic_DNA"/>
</dbReference>
<feature type="domain" description="MobA/VirD2-like nuclease" evidence="2">
    <location>
        <begin position="17"/>
        <end position="144"/>
    </location>
</feature>
<sequence length="304" mass="35068">MIAKIIQGNSFGNAVNYVLNRKEADIIATKGVRNIDKESIIRSFETQARLVQIAKPVAHISLDFSAQDREKLTNAKMIEIADEYMKKMGYGNTQVLIVRHTDRDHPHIHLIMNRIDFNGKRISDQNERFRSTALCKELTIKHGLYVSSGKENVKREQLREPDATKYQIYDALCKHVPQSKSWQELRSRLRTEGIELGFKTKGSTDQIEGVRFTMNNLSFNGSKVDRQFSYSKIDYALRQNNRAEQQVLPPVQQPQHRPEHHESSTVGDSIGSLFDMPILPNGTDPEEEAFRKRMQRKKKKGIRF</sequence>
<feature type="compositionally biased region" description="Basic residues" evidence="1">
    <location>
        <begin position="292"/>
        <end position="304"/>
    </location>
</feature>
<dbReference type="AlphaFoldDB" id="A0A060RAD2"/>
<dbReference type="OrthoDB" id="1525197at2"/>
<keyword evidence="4" id="KW-1185">Reference proteome</keyword>
<name>A0A060RAD2_9BACT</name>
<dbReference type="Proteomes" id="UP000027616">
    <property type="component" value="Chromosome I"/>
</dbReference>
<organism evidence="3 4">
    <name type="scientific">Mucinivorans hirudinis</name>
    <dbReference type="NCBI Taxonomy" id="1433126"/>
    <lineage>
        <taxon>Bacteria</taxon>
        <taxon>Pseudomonadati</taxon>
        <taxon>Bacteroidota</taxon>
        <taxon>Bacteroidia</taxon>
        <taxon>Bacteroidales</taxon>
        <taxon>Rikenellaceae</taxon>
        <taxon>Mucinivorans</taxon>
    </lineage>
</organism>
<dbReference type="HOGENOM" id="CLU_022309_0_0_10"/>
<dbReference type="eggNOG" id="COG3843">
    <property type="taxonomic scope" value="Bacteria"/>
</dbReference>
<proteinExistence type="predicted"/>
<evidence type="ECO:0000313" key="3">
    <source>
        <dbReference type="EMBL" id="CDN32601.1"/>
    </source>
</evidence>
<feature type="region of interest" description="Disordered" evidence="1">
    <location>
        <begin position="249"/>
        <end position="304"/>
    </location>
</feature>
<evidence type="ECO:0000256" key="1">
    <source>
        <dbReference type="SAM" id="MobiDB-lite"/>
    </source>
</evidence>
<accession>A0A060RAD2</accession>
<dbReference type="Pfam" id="PF03432">
    <property type="entry name" value="Relaxase"/>
    <property type="match status" value="1"/>
</dbReference>
<dbReference type="KEGG" id="rbc:BN938_2531"/>
<dbReference type="STRING" id="1433126.BN938_2531"/>
<evidence type="ECO:0000259" key="2">
    <source>
        <dbReference type="Pfam" id="PF03432"/>
    </source>
</evidence>
<dbReference type="PATRIC" id="fig|1433126.3.peg.2506"/>